<evidence type="ECO:0000256" key="2">
    <source>
        <dbReference type="ARBA" id="ARBA00022617"/>
    </source>
</evidence>
<dbReference type="PANTHER" id="PTHR46696:SF1">
    <property type="entry name" value="CYTOCHROME P450 YJIB-RELATED"/>
    <property type="match status" value="1"/>
</dbReference>
<evidence type="ECO:0000256" key="7">
    <source>
        <dbReference type="RuleBase" id="RU000461"/>
    </source>
</evidence>
<dbReference type="AlphaFoldDB" id="A0A2M8M5T4"/>
<reference evidence="8 9" key="1">
    <citation type="submission" date="2017-11" db="EMBL/GenBank/DDBJ databases">
        <title>Streptomyces carmine sp. nov., a novel actinomycete isolated from Sophora alopecuroides in Xinjiang, China.</title>
        <authorList>
            <person name="Wang Y."/>
            <person name="Luo X."/>
            <person name="Wan C."/>
            <person name="Zhang L."/>
        </authorList>
    </citation>
    <scope>NUCLEOTIDE SEQUENCE [LARGE SCALE GENOMIC DNA]</scope>
    <source>
        <strain evidence="8 9">TRM SA0054</strain>
    </source>
</reference>
<dbReference type="PANTHER" id="PTHR46696">
    <property type="entry name" value="P450, PUTATIVE (EUROFUNG)-RELATED"/>
    <property type="match status" value="1"/>
</dbReference>
<dbReference type="Proteomes" id="UP000230407">
    <property type="component" value="Unassembled WGS sequence"/>
</dbReference>
<dbReference type="Gene3D" id="1.10.630.10">
    <property type="entry name" value="Cytochrome P450"/>
    <property type="match status" value="1"/>
</dbReference>
<dbReference type="InterPro" id="IPR017972">
    <property type="entry name" value="Cyt_P450_CS"/>
</dbReference>
<evidence type="ECO:0000256" key="4">
    <source>
        <dbReference type="ARBA" id="ARBA00023002"/>
    </source>
</evidence>
<dbReference type="EMBL" id="PGGW01000011">
    <property type="protein sequence ID" value="PJE99563.1"/>
    <property type="molecule type" value="Genomic_DNA"/>
</dbReference>
<dbReference type="CDD" id="cd11029">
    <property type="entry name" value="CYP107-like"/>
    <property type="match status" value="1"/>
</dbReference>
<dbReference type="GO" id="GO:0020037">
    <property type="term" value="F:heme binding"/>
    <property type="evidence" value="ECO:0007669"/>
    <property type="project" value="InterPro"/>
</dbReference>
<dbReference type="GO" id="GO:0016705">
    <property type="term" value="F:oxidoreductase activity, acting on paired donors, with incorporation or reduction of molecular oxygen"/>
    <property type="evidence" value="ECO:0007669"/>
    <property type="project" value="InterPro"/>
</dbReference>
<sequence length="406" mass="44309">MEQQILVLDPSGADHHAQNAELRERGPAALVDLLGIPAWAVTDPEVLRDLLTDPRVSKDAYLHWPLFPGEAVDRWPLKLWVAVRNMFTAYGEEHRRLRRLVSPAFTARRMDAMVPRIAEITAELLDDLAATPPGGTVDLRDRFAHPLPMRVISELMGLPEHSRPGFRRTVEGVFDTTLTAEQATANTQELYGILKDLVAAKRAEPGDDMTSVLIAARDEEGDGSALTEEELVDTLLLVISAGFETTVNLLDQAVTALLTHPEQLGHVRAGRAGWSDVVEEALRFEAPVAHLPLRYAVEDIALPGGPTIRRGEAIIASFAAANRHEKWHGDTAEVFDVTRSSKKHLSFGHGVHVCLGAALARAEATTALPALFDRFPDLRLAVPAGELRPTPGLIANGHQSLPVRLA</sequence>
<evidence type="ECO:0000256" key="6">
    <source>
        <dbReference type="ARBA" id="ARBA00023033"/>
    </source>
</evidence>
<dbReference type="InterPro" id="IPR001128">
    <property type="entry name" value="Cyt_P450"/>
</dbReference>
<keyword evidence="5 7" id="KW-0408">Iron</keyword>
<comment type="similarity">
    <text evidence="1 7">Belongs to the cytochrome P450 family.</text>
</comment>
<gene>
    <name evidence="8" type="ORF">CUT44_03365</name>
</gene>
<dbReference type="Pfam" id="PF00067">
    <property type="entry name" value="p450"/>
    <property type="match status" value="2"/>
</dbReference>
<dbReference type="InterPro" id="IPR002397">
    <property type="entry name" value="Cyt_P450_B"/>
</dbReference>
<dbReference type="SUPFAM" id="SSF48264">
    <property type="entry name" value="Cytochrome P450"/>
    <property type="match status" value="1"/>
</dbReference>
<evidence type="ECO:0000256" key="5">
    <source>
        <dbReference type="ARBA" id="ARBA00023004"/>
    </source>
</evidence>
<evidence type="ECO:0000256" key="3">
    <source>
        <dbReference type="ARBA" id="ARBA00022723"/>
    </source>
</evidence>
<evidence type="ECO:0000313" key="9">
    <source>
        <dbReference type="Proteomes" id="UP000230407"/>
    </source>
</evidence>
<organism evidence="8 9">
    <name type="scientific">Streptomyces carminius</name>
    <dbReference type="NCBI Taxonomy" id="2665496"/>
    <lineage>
        <taxon>Bacteria</taxon>
        <taxon>Bacillati</taxon>
        <taxon>Actinomycetota</taxon>
        <taxon>Actinomycetes</taxon>
        <taxon>Kitasatosporales</taxon>
        <taxon>Streptomycetaceae</taxon>
        <taxon>Streptomyces</taxon>
    </lineage>
</organism>
<proteinExistence type="inferred from homology"/>
<dbReference type="FunFam" id="1.10.630.10:FF:000018">
    <property type="entry name" value="Cytochrome P450 monooxygenase"/>
    <property type="match status" value="1"/>
</dbReference>
<dbReference type="PRINTS" id="PR00359">
    <property type="entry name" value="BP450"/>
</dbReference>
<dbReference type="InterPro" id="IPR036396">
    <property type="entry name" value="Cyt_P450_sf"/>
</dbReference>
<keyword evidence="4 7" id="KW-0560">Oxidoreductase</keyword>
<evidence type="ECO:0000313" key="8">
    <source>
        <dbReference type="EMBL" id="PJE99563.1"/>
    </source>
</evidence>
<dbReference type="GO" id="GO:0004497">
    <property type="term" value="F:monooxygenase activity"/>
    <property type="evidence" value="ECO:0007669"/>
    <property type="project" value="UniProtKB-KW"/>
</dbReference>
<dbReference type="GO" id="GO:0005506">
    <property type="term" value="F:iron ion binding"/>
    <property type="evidence" value="ECO:0007669"/>
    <property type="project" value="InterPro"/>
</dbReference>
<keyword evidence="6 7" id="KW-0503">Monooxygenase</keyword>
<comment type="caution">
    <text evidence="8">The sequence shown here is derived from an EMBL/GenBank/DDBJ whole genome shotgun (WGS) entry which is preliminary data.</text>
</comment>
<dbReference type="PROSITE" id="PS00086">
    <property type="entry name" value="CYTOCHROME_P450"/>
    <property type="match status" value="1"/>
</dbReference>
<dbReference type="RefSeq" id="WP_100200604.1">
    <property type="nucleotide sequence ID" value="NZ_PGGW01000011.1"/>
</dbReference>
<evidence type="ECO:0000256" key="1">
    <source>
        <dbReference type="ARBA" id="ARBA00010617"/>
    </source>
</evidence>
<keyword evidence="9" id="KW-1185">Reference proteome</keyword>
<keyword evidence="2 7" id="KW-0349">Heme</keyword>
<protein>
    <submittedName>
        <fullName evidence="8">Cytochrome P450</fullName>
    </submittedName>
</protein>
<dbReference type="PRINTS" id="PR00385">
    <property type="entry name" value="P450"/>
</dbReference>
<accession>A0A2M8M5T4</accession>
<keyword evidence="3 7" id="KW-0479">Metal-binding</keyword>
<name>A0A2M8M5T4_9ACTN</name>